<protein>
    <submittedName>
        <fullName evidence="1">Uncharacterized protein</fullName>
    </submittedName>
</protein>
<dbReference type="EMBL" id="ML995511">
    <property type="protein sequence ID" value="KAF2136828.1"/>
    <property type="molecule type" value="Genomic_DNA"/>
</dbReference>
<proteinExistence type="predicted"/>
<dbReference type="GeneID" id="54298793"/>
<accession>A0A6A6AZX8</accession>
<dbReference type="AlphaFoldDB" id="A0A6A6AZX8"/>
<dbReference type="Proteomes" id="UP000799438">
    <property type="component" value="Unassembled WGS sequence"/>
</dbReference>
<name>A0A6A6AZX8_9PEZI</name>
<evidence type="ECO:0000313" key="2">
    <source>
        <dbReference type="Proteomes" id="UP000799438"/>
    </source>
</evidence>
<organism evidence="1 2">
    <name type="scientific">Aplosporella prunicola CBS 121167</name>
    <dbReference type="NCBI Taxonomy" id="1176127"/>
    <lineage>
        <taxon>Eukaryota</taxon>
        <taxon>Fungi</taxon>
        <taxon>Dikarya</taxon>
        <taxon>Ascomycota</taxon>
        <taxon>Pezizomycotina</taxon>
        <taxon>Dothideomycetes</taxon>
        <taxon>Dothideomycetes incertae sedis</taxon>
        <taxon>Botryosphaeriales</taxon>
        <taxon>Aplosporellaceae</taxon>
        <taxon>Aplosporella</taxon>
    </lineage>
</organism>
<evidence type="ECO:0000313" key="1">
    <source>
        <dbReference type="EMBL" id="KAF2136828.1"/>
    </source>
</evidence>
<reference evidence="1" key="1">
    <citation type="journal article" date="2020" name="Stud. Mycol.">
        <title>101 Dothideomycetes genomes: a test case for predicting lifestyles and emergence of pathogens.</title>
        <authorList>
            <person name="Haridas S."/>
            <person name="Albert R."/>
            <person name="Binder M."/>
            <person name="Bloem J."/>
            <person name="Labutti K."/>
            <person name="Salamov A."/>
            <person name="Andreopoulos B."/>
            <person name="Baker S."/>
            <person name="Barry K."/>
            <person name="Bills G."/>
            <person name="Bluhm B."/>
            <person name="Cannon C."/>
            <person name="Castanera R."/>
            <person name="Culley D."/>
            <person name="Daum C."/>
            <person name="Ezra D."/>
            <person name="Gonzalez J."/>
            <person name="Henrissat B."/>
            <person name="Kuo A."/>
            <person name="Liang C."/>
            <person name="Lipzen A."/>
            <person name="Lutzoni F."/>
            <person name="Magnuson J."/>
            <person name="Mondo S."/>
            <person name="Nolan M."/>
            <person name="Ohm R."/>
            <person name="Pangilinan J."/>
            <person name="Park H.-J."/>
            <person name="Ramirez L."/>
            <person name="Alfaro M."/>
            <person name="Sun H."/>
            <person name="Tritt A."/>
            <person name="Yoshinaga Y."/>
            <person name="Zwiers L.-H."/>
            <person name="Turgeon B."/>
            <person name="Goodwin S."/>
            <person name="Spatafora J."/>
            <person name="Crous P."/>
            <person name="Grigoriev I."/>
        </authorList>
    </citation>
    <scope>NUCLEOTIDE SEQUENCE</scope>
    <source>
        <strain evidence="1">CBS 121167</strain>
    </source>
</reference>
<sequence>MNGVISLSGRSTPSLGIRLSRPTSAGLYKSRCRSPTRGRCVWRNDDLYSSFVFHIVGVFSTVCHRGRVVSLSTAQTSC</sequence>
<gene>
    <name evidence="1" type="ORF">K452DRAFT_292058</name>
</gene>
<dbReference type="RefSeq" id="XP_033392546.1">
    <property type="nucleotide sequence ID" value="XM_033541297.1"/>
</dbReference>
<keyword evidence="2" id="KW-1185">Reference proteome</keyword>